<feature type="transmembrane region" description="Helical" evidence="25">
    <location>
        <begin position="272"/>
        <end position="293"/>
    </location>
</feature>
<dbReference type="InterPro" id="IPR029503">
    <property type="entry name" value="PTS_EIIB_mannitol"/>
</dbReference>
<dbReference type="Proteomes" id="UP000540919">
    <property type="component" value="Unassembled WGS sequence"/>
</dbReference>
<evidence type="ECO:0000256" key="18">
    <source>
        <dbReference type="ARBA" id="ARBA00022989"/>
    </source>
</evidence>
<dbReference type="PROSITE" id="PS51104">
    <property type="entry name" value="PTS_EIIC_TYPE_2"/>
    <property type="match status" value="1"/>
</dbReference>
<comment type="subcellular location">
    <subcellularLocation>
        <location evidence="3">Cell inner membrane</location>
        <topology evidence="3">Multi-pass membrane protein</topology>
    </subcellularLocation>
</comment>
<evidence type="ECO:0000256" key="6">
    <source>
        <dbReference type="ARBA" id="ARBA00014783"/>
    </source>
</evidence>
<dbReference type="InterPro" id="IPR013014">
    <property type="entry name" value="PTS_EIIC_2"/>
</dbReference>
<dbReference type="Pfam" id="PF02302">
    <property type="entry name" value="PTS_IIB"/>
    <property type="match status" value="1"/>
</dbReference>
<evidence type="ECO:0000256" key="17">
    <source>
        <dbReference type="ARBA" id="ARBA00022777"/>
    </source>
</evidence>
<feature type="domain" description="PTS EIIB type-2" evidence="27">
    <location>
        <begin position="367"/>
        <end position="459"/>
    </location>
</feature>
<keyword evidence="16 25" id="KW-0812">Transmembrane</keyword>
<evidence type="ECO:0000256" key="25">
    <source>
        <dbReference type="SAM" id="Phobius"/>
    </source>
</evidence>
<evidence type="ECO:0000256" key="24">
    <source>
        <dbReference type="ARBA" id="ARBA00033349"/>
    </source>
</evidence>
<keyword evidence="10" id="KW-1003">Cell membrane</keyword>
<sequence length="618" mass="67442">MSEKISIRGRVQSFGGFLTNMVLPNIGAFIAWGLVTALFIESGWFPNKKLAGLVAPSVKYLLPLLLANTGGTMVGGKRGGVLGSIATMGLIIGAEIPMFLGAMIMGPLGGYIMKKVDSLLGNKIRSGFEMVVNNFAIGILGFILMILSYLFIGPLIESLNILITKAIEVLVSTGFLPLLSVINEPAKVLFLNNVIDQGIYYPLGMQETLATGKSIYFMVASNPGPGLGLLLAYTLFGNESARKSAPGAIVIHFIGGIHELYFPYVLMKPITIIAMILGGMSGTFIFNLLGVGLTAGPSPGSIISYLALTPRGNYFGVILGVFVATLVSFLVTSLILKASKESEENIGKYEAQTKEMKQNKKITGKISKVAFACDAGMGSSAMGASRFAKMLKDNNINSIQVKNFTIEEVPSDYDVVVLHKNLYDRAKRKLGNYNIITIENYLNDVNLDRLLSEIKNQEGKYYESFEEKKMKNKTYRQILKKENIILDETFVSKEEVIKKVQELMEKSGYVDKEYEAGMLQREKEAPTHFGIGLAIPHGTSETKKSIKKSGIVVIVSKKGVDWDGELVKLIVGIAGKDDDHIGILANVANKINAEEVVNNLVENANRDEIYEILTKENK</sequence>
<feature type="transmembrane region" description="Helical" evidence="25">
    <location>
        <begin position="248"/>
        <end position="266"/>
    </location>
</feature>
<dbReference type="NCBIfam" id="TIGR00851">
    <property type="entry name" value="mtlA"/>
    <property type="match status" value="1"/>
</dbReference>
<dbReference type="InterPro" id="IPR036095">
    <property type="entry name" value="PTS_EIIB-like_sf"/>
</dbReference>
<evidence type="ECO:0000256" key="3">
    <source>
        <dbReference type="ARBA" id="ARBA00004429"/>
    </source>
</evidence>
<dbReference type="InterPro" id="IPR016152">
    <property type="entry name" value="PTrfase/Anion_transptr"/>
</dbReference>
<evidence type="ECO:0000313" key="29">
    <source>
        <dbReference type="EMBL" id="NVF11095.1"/>
    </source>
</evidence>
<comment type="subunit">
    <text evidence="4">Homodimer.</text>
</comment>
<evidence type="ECO:0000313" key="30">
    <source>
        <dbReference type="Proteomes" id="UP000540919"/>
    </source>
</evidence>
<evidence type="ECO:0000256" key="13">
    <source>
        <dbReference type="ARBA" id="ARBA00022597"/>
    </source>
</evidence>
<evidence type="ECO:0000256" key="9">
    <source>
        <dbReference type="ARBA" id="ARBA00022448"/>
    </source>
</evidence>
<evidence type="ECO:0000256" key="16">
    <source>
        <dbReference type="ARBA" id="ARBA00022692"/>
    </source>
</evidence>
<dbReference type="PROSITE" id="PS51094">
    <property type="entry name" value="PTS_EIIA_TYPE_2"/>
    <property type="match status" value="1"/>
</dbReference>
<evidence type="ECO:0000256" key="10">
    <source>
        <dbReference type="ARBA" id="ARBA00022475"/>
    </source>
</evidence>
<name>A0ABX2N8W6_9FIRM</name>
<feature type="transmembrane region" description="Helical" evidence="25">
    <location>
        <begin position="215"/>
        <end position="236"/>
    </location>
</feature>
<feature type="transmembrane region" description="Helical" evidence="25">
    <location>
        <begin position="132"/>
        <end position="152"/>
    </location>
</feature>
<evidence type="ECO:0000256" key="11">
    <source>
        <dbReference type="ARBA" id="ARBA00022519"/>
    </source>
</evidence>
<evidence type="ECO:0000256" key="22">
    <source>
        <dbReference type="ARBA" id="ARBA00030956"/>
    </source>
</evidence>
<feature type="transmembrane region" description="Helical" evidence="25">
    <location>
        <begin position="60"/>
        <end position="76"/>
    </location>
</feature>
<keyword evidence="15" id="KW-0598">Phosphotransferase system</keyword>
<accession>A0ABX2N8W6</accession>
<evidence type="ECO:0000256" key="19">
    <source>
        <dbReference type="ARBA" id="ARBA00023136"/>
    </source>
</evidence>
<dbReference type="RefSeq" id="WP_176269541.1">
    <property type="nucleotide sequence ID" value="NZ_JABVBA010000003.1"/>
</dbReference>
<dbReference type="InterPro" id="IPR013011">
    <property type="entry name" value="PTS_EIIB_2"/>
</dbReference>
<evidence type="ECO:0000256" key="1">
    <source>
        <dbReference type="ARBA" id="ARBA00001655"/>
    </source>
</evidence>
<organism evidence="29 30">
    <name type="scientific">Anaerococcus faecalis</name>
    <dbReference type="NCBI Taxonomy" id="2742993"/>
    <lineage>
        <taxon>Bacteria</taxon>
        <taxon>Bacillati</taxon>
        <taxon>Bacillota</taxon>
        <taxon>Tissierellia</taxon>
        <taxon>Tissierellales</taxon>
        <taxon>Peptoniphilaceae</taxon>
        <taxon>Anaerococcus</taxon>
    </lineage>
</organism>
<dbReference type="EC" id="2.7.1.197" evidence="5"/>
<dbReference type="Gene3D" id="3.40.50.2300">
    <property type="match status" value="1"/>
</dbReference>
<evidence type="ECO:0000259" key="27">
    <source>
        <dbReference type="PROSITE" id="PS51099"/>
    </source>
</evidence>
<keyword evidence="14" id="KW-0808">Transferase</keyword>
<evidence type="ECO:0000259" key="26">
    <source>
        <dbReference type="PROSITE" id="PS51094"/>
    </source>
</evidence>
<keyword evidence="18 25" id="KW-1133">Transmembrane helix</keyword>
<evidence type="ECO:0000256" key="21">
    <source>
        <dbReference type="ARBA" id="ARBA00030684"/>
    </source>
</evidence>
<keyword evidence="17" id="KW-0418">Kinase</keyword>
<keyword evidence="9" id="KW-0813">Transport</keyword>
<evidence type="ECO:0000259" key="28">
    <source>
        <dbReference type="PROSITE" id="PS51104"/>
    </source>
</evidence>
<dbReference type="PANTHER" id="PTHR30181:SF2">
    <property type="entry name" value="PTS SYSTEM MANNITOL-SPECIFIC EIICBA COMPONENT"/>
    <property type="match status" value="1"/>
</dbReference>
<dbReference type="InterPro" id="IPR003501">
    <property type="entry name" value="PTS_EIIB_2/3"/>
</dbReference>
<comment type="caution">
    <text evidence="29">The sequence shown here is derived from an EMBL/GenBank/DDBJ whole genome shotgun (WGS) entry which is preliminary data.</text>
</comment>
<evidence type="ECO:0000256" key="23">
    <source>
        <dbReference type="ARBA" id="ARBA00030962"/>
    </source>
</evidence>
<dbReference type="SUPFAM" id="SSF55804">
    <property type="entry name" value="Phoshotransferase/anion transport protein"/>
    <property type="match status" value="1"/>
</dbReference>
<evidence type="ECO:0000256" key="12">
    <source>
        <dbReference type="ARBA" id="ARBA00022553"/>
    </source>
</evidence>
<feature type="transmembrane region" description="Helical" evidence="25">
    <location>
        <begin position="88"/>
        <end position="112"/>
    </location>
</feature>
<evidence type="ECO:0000256" key="15">
    <source>
        <dbReference type="ARBA" id="ARBA00022683"/>
    </source>
</evidence>
<comment type="function">
    <text evidence="2">The phosphoenolpyruvate-dependent sugar phosphotransferase system (sugar PTS), a major carbohydrate active transport system, catalyzes the phosphorylation of incoming sugar substrates concomitantly with their translocation across the cell membrane. The enzyme II CmtAB PTS system is involved in D-mannitol transport.</text>
</comment>
<reference evidence="29 30" key="1">
    <citation type="submission" date="2020-06" db="EMBL/GenBank/DDBJ databases">
        <title>Anaerococcus sp. nov., isolated form swine feces.</title>
        <authorList>
            <person name="Yu S."/>
        </authorList>
    </citation>
    <scope>NUCLEOTIDE SEQUENCE [LARGE SCALE GENOMIC DNA]</scope>
    <source>
        <strain evidence="29 30">AGMB00486</strain>
    </source>
</reference>
<feature type="domain" description="PTS EIIC type-2" evidence="28">
    <location>
        <begin position="14"/>
        <end position="349"/>
    </location>
</feature>
<keyword evidence="19 25" id="KW-0472">Membrane</keyword>
<keyword evidence="11" id="KW-0997">Cell inner membrane</keyword>
<evidence type="ECO:0000256" key="8">
    <source>
        <dbReference type="ARBA" id="ARBA00021825"/>
    </source>
</evidence>
<dbReference type="PROSITE" id="PS51099">
    <property type="entry name" value="PTS_EIIB_TYPE_2"/>
    <property type="match status" value="1"/>
</dbReference>
<keyword evidence="12" id="KW-0597">Phosphoprotein</keyword>
<keyword evidence="30" id="KW-1185">Reference proteome</keyword>
<proteinExistence type="predicted"/>
<dbReference type="Gene3D" id="3.40.930.10">
    <property type="entry name" value="Mannitol-specific EII, Chain A"/>
    <property type="match status" value="1"/>
</dbReference>
<dbReference type="InterPro" id="IPR004718">
    <property type="entry name" value="PTS_IIC_mtl"/>
</dbReference>
<dbReference type="CDD" id="cd05567">
    <property type="entry name" value="PTS_IIB_mannitol"/>
    <property type="match status" value="1"/>
</dbReference>
<protein>
    <recommendedName>
        <fullName evidence="6">Mannitol-specific phosphotransferase enzyme IIA component</fullName>
        <ecNumber evidence="5">2.7.1.197</ecNumber>
    </recommendedName>
    <alternativeName>
        <fullName evidence="22">EIIA</fullName>
    </alternativeName>
    <alternativeName>
        <fullName evidence="24">EIICB-Mtl</fullName>
    </alternativeName>
    <alternativeName>
        <fullName evidence="21">EIICBA-Mtl</fullName>
    </alternativeName>
    <alternativeName>
        <fullName evidence="23">EIII</fullName>
    </alternativeName>
    <alternativeName>
        <fullName evidence="20">PTS system mannitol-specific EIIA component</fullName>
    </alternativeName>
    <alternativeName>
        <fullName evidence="8">PTS system mannitol-specific EIICB component</fullName>
    </alternativeName>
    <alternativeName>
        <fullName evidence="7">PTS system mannitol-specific EIICBA component</fullName>
    </alternativeName>
</protein>
<dbReference type="CDD" id="cd00211">
    <property type="entry name" value="PTS_IIA_fru"/>
    <property type="match status" value="1"/>
</dbReference>
<evidence type="ECO:0000256" key="2">
    <source>
        <dbReference type="ARBA" id="ARBA00002434"/>
    </source>
</evidence>
<feature type="transmembrane region" description="Helical" evidence="25">
    <location>
        <begin position="21"/>
        <end position="40"/>
    </location>
</feature>
<dbReference type="Pfam" id="PF02378">
    <property type="entry name" value="PTS_EIIC"/>
    <property type="match status" value="1"/>
</dbReference>
<dbReference type="InterPro" id="IPR003352">
    <property type="entry name" value="PTS_EIIC"/>
</dbReference>
<dbReference type="InterPro" id="IPR002178">
    <property type="entry name" value="PTS_EIIA_type-2_dom"/>
</dbReference>
<dbReference type="PROSITE" id="PS00372">
    <property type="entry name" value="PTS_EIIA_TYPE_2_HIS"/>
    <property type="match status" value="1"/>
</dbReference>
<dbReference type="EMBL" id="JABVBA010000003">
    <property type="protein sequence ID" value="NVF11095.1"/>
    <property type="molecule type" value="Genomic_DNA"/>
</dbReference>
<dbReference type="Pfam" id="PF00359">
    <property type="entry name" value="PTS_EIIA_2"/>
    <property type="match status" value="1"/>
</dbReference>
<comment type="catalytic activity">
    <reaction evidence="1">
        <text>D-mannitol(out) + N(pros)-phospho-L-histidyl-[protein] = D-mannitol 1-phosphate(in) + L-histidyl-[protein]</text>
        <dbReference type="Rhea" id="RHEA:33363"/>
        <dbReference type="Rhea" id="RHEA-COMP:9745"/>
        <dbReference type="Rhea" id="RHEA-COMP:9746"/>
        <dbReference type="ChEBI" id="CHEBI:16899"/>
        <dbReference type="ChEBI" id="CHEBI:29979"/>
        <dbReference type="ChEBI" id="CHEBI:61381"/>
        <dbReference type="ChEBI" id="CHEBI:64837"/>
        <dbReference type="EC" id="2.7.1.197"/>
    </reaction>
</comment>
<evidence type="ECO:0000256" key="14">
    <source>
        <dbReference type="ARBA" id="ARBA00022679"/>
    </source>
</evidence>
<dbReference type="InterPro" id="IPR050893">
    <property type="entry name" value="Sugar_PTS"/>
</dbReference>
<dbReference type="SUPFAM" id="SSF52794">
    <property type="entry name" value="PTS system IIB component-like"/>
    <property type="match status" value="1"/>
</dbReference>
<feature type="transmembrane region" description="Helical" evidence="25">
    <location>
        <begin position="159"/>
        <end position="182"/>
    </location>
</feature>
<evidence type="ECO:0000256" key="4">
    <source>
        <dbReference type="ARBA" id="ARBA00011738"/>
    </source>
</evidence>
<feature type="transmembrane region" description="Helical" evidence="25">
    <location>
        <begin position="314"/>
        <end position="336"/>
    </location>
</feature>
<dbReference type="NCBIfam" id="NF011663">
    <property type="entry name" value="PRK15083.1"/>
    <property type="match status" value="1"/>
</dbReference>
<evidence type="ECO:0000256" key="7">
    <source>
        <dbReference type="ARBA" id="ARBA00015039"/>
    </source>
</evidence>
<gene>
    <name evidence="29" type="ORF">HV819_03695</name>
</gene>
<evidence type="ECO:0000256" key="20">
    <source>
        <dbReference type="ARBA" id="ARBA00029908"/>
    </source>
</evidence>
<dbReference type="PANTHER" id="PTHR30181">
    <property type="entry name" value="MANNITOL PERMEASE IIC COMPONENT"/>
    <property type="match status" value="1"/>
</dbReference>
<evidence type="ECO:0000256" key="5">
    <source>
        <dbReference type="ARBA" id="ARBA00011909"/>
    </source>
</evidence>
<keyword evidence="13" id="KW-0762">Sugar transport</keyword>
<feature type="domain" description="PTS EIIA type-2" evidence="26">
    <location>
        <begin position="477"/>
        <end position="616"/>
    </location>
</feature>